<dbReference type="GO" id="GO:1990281">
    <property type="term" value="C:efflux pump complex"/>
    <property type="evidence" value="ECO:0007669"/>
    <property type="project" value="TreeGrafter"/>
</dbReference>
<dbReference type="AlphaFoldDB" id="A0A1H2Y4F6"/>
<feature type="domain" description="Multidrug resistance protein MdtA-like barrel-sandwich hybrid" evidence="6">
    <location>
        <begin position="61"/>
        <end position="189"/>
    </location>
</feature>
<dbReference type="InterPro" id="IPR058627">
    <property type="entry name" value="MdtA-like_C"/>
</dbReference>
<evidence type="ECO:0000259" key="8">
    <source>
        <dbReference type="Pfam" id="PF25967"/>
    </source>
</evidence>
<dbReference type="InterPro" id="IPR058792">
    <property type="entry name" value="Beta-barrel_RND_2"/>
</dbReference>
<feature type="chain" id="PRO_5011598454" evidence="5">
    <location>
        <begin position="17"/>
        <end position="353"/>
    </location>
</feature>
<dbReference type="SUPFAM" id="SSF111369">
    <property type="entry name" value="HlyD-like secretion proteins"/>
    <property type="match status" value="1"/>
</dbReference>
<dbReference type="Pfam" id="PF25967">
    <property type="entry name" value="RND-MFP_C"/>
    <property type="match status" value="1"/>
</dbReference>
<proteinExistence type="inferred from homology"/>
<feature type="domain" description="CusB-like beta-barrel" evidence="7">
    <location>
        <begin position="202"/>
        <end position="270"/>
    </location>
</feature>
<keyword evidence="3" id="KW-0813">Transport</keyword>
<dbReference type="PANTHER" id="PTHR30469:SF15">
    <property type="entry name" value="HLYD FAMILY OF SECRETION PROTEINS"/>
    <property type="match status" value="1"/>
</dbReference>
<dbReference type="InterPro" id="IPR058625">
    <property type="entry name" value="MdtA-like_BSH"/>
</dbReference>
<evidence type="ECO:0000256" key="3">
    <source>
        <dbReference type="ARBA" id="ARBA00022448"/>
    </source>
</evidence>
<feature type="domain" description="Multidrug resistance protein MdtA-like C-terminal permuted SH3" evidence="8">
    <location>
        <begin position="291"/>
        <end position="339"/>
    </location>
</feature>
<dbReference type="Pfam" id="PF25917">
    <property type="entry name" value="BSH_RND"/>
    <property type="match status" value="1"/>
</dbReference>
<evidence type="ECO:0000256" key="5">
    <source>
        <dbReference type="SAM" id="SignalP"/>
    </source>
</evidence>
<comment type="subcellular location">
    <subcellularLocation>
        <location evidence="1">Cell envelope</location>
    </subcellularLocation>
</comment>
<dbReference type="Gene3D" id="1.10.287.470">
    <property type="entry name" value="Helix hairpin bin"/>
    <property type="match status" value="1"/>
</dbReference>
<dbReference type="Pfam" id="PF25954">
    <property type="entry name" value="Beta-barrel_RND_2"/>
    <property type="match status" value="1"/>
</dbReference>
<keyword evidence="10" id="KW-1185">Reference proteome</keyword>
<dbReference type="OrthoDB" id="9813967at2"/>
<dbReference type="NCBIfam" id="TIGR01730">
    <property type="entry name" value="RND_mfp"/>
    <property type="match status" value="1"/>
</dbReference>
<dbReference type="EMBL" id="FNOI01000003">
    <property type="protein sequence ID" value="SDW99931.1"/>
    <property type="molecule type" value="Genomic_DNA"/>
</dbReference>
<reference evidence="10" key="1">
    <citation type="submission" date="2016-10" db="EMBL/GenBank/DDBJ databases">
        <authorList>
            <person name="Varghese N."/>
            <person name="Submissions S."/>
        </authorList>
    </citation>
    <scope>NUCLEOTIDE SEQUENCE [LARGE SCALE GENOMIC DNA]</scope>
    <source>
        <strain evidence="10">DSM 26922</strain>
    </source>
</reference>
<keyword evidence="5" id="KW-0732">Signal</keyword>
<organism evidence="9 10">
    <name type="scientific">Litoreibacter albidus</name>
    <dbReference type="NCBI Taxonomy" id="670155"/>
    <lineage>
        <taxon>Bacteria</taxon>
        <taxon>Pseudomonadati</taxon>
        <taxon>Pseudomonadota</taxon>
        <taxon>Alphaproteobacteria</taxon>
        <taxon>Rhodobacterales</taxon>
        <taxon>Roseobacteraceae</taxon>
        <taxon>Litoreibacter</taxon>
    </lineage>
</organism>
<evidence type="ECO:0000256" key="2">
    <source>
        <dbReference type="ARBA" id="ARBA00009477"/>
    </source>
</evidence>
<evidence type="ECO:0000313" key="9">
    <source>
        <dbReference type="EMBL" id="SDW99931.1"/>
    </source>
</evidence>
<gene>
    <name evidence="9" type="ORF">SAMN04488001_2210</name>
</gene>
<evidence type="ECO:0000259" key="6">
    <source>
        <dbReference type="Pfam" id="PF25917"/>
    </source>
</evidence>
<feature type="signal peptide" evidence="5">
    <location>
        <begin position="1"/>
        <end position="16"/>
    </location>
</feature>
<name>A0A1H2Y4F6_9RHOB</name>
<dbReference type="PANTHER" id="PTHR30469">
    <property type="entry name" value="MULTIDRUG RESISTANCE PROTEIN MDTA"/>
    <property type="match status" value="1"/>
</dbReference>
<evidence type="ECO:0000256" key="1">
    <source>
        <dbReference type="ARBA" id="ARBA00004196"/>
    </source>
</evidence>
<dbReference type="Proteomes" id="UP000199441">
    <property type="component" value="Unassembled WGS sequence"/>
</dbReference>
<dbReference type="RefSeq" id="WP_089946979.1">
    <property type="nucleotide sequence ID" value="NZ_FNOI01000003.1"/>
</dbReference>
<dbReference type="Gene3D" id="2.40.50.100">
    <property type="match status" value="1"/>
</dbReference>
<dbReference type="GO" id="GO:0015562">
    <property type="term" value="F:efflux transmembrane transporter activity"/>
    <property type="evidence" value="ECO:0007669"/>
    <property type="project" value="TreeGrafter"/>
</dbReference>
<evidence type="ECO:0000256" key="4">
    <source>
        <dbReference type="SAM" id="Coils"/>
    </source>
</evidence>
<dbReference type="InterPro" id="IPR006143">
    <property type="entry name" value="RND_pump_MFP"/>
</dbReference>
<feature type="coiled-coil region" evidence="4">
    <location>
        <begin position="132"/>
        <end position="159"/>
    </location>
</feature>
<evidence type="ECO:0000313" key="10">
    <source>
        <dbReference type="Proteomes" id="UP000199441"/>
    </source>
</evidence>
<evidence type="ECO:0000259" key="7">
    <source>
        <dbReference type="Pfam" id="PF25954"/>
    </source>
</evidence>
<keyword evidence="4" id="KW-0175">Coiled coil</keyword>
<dbReference type="Gene3D" id="2.40.30.170">
    <property type="match status" value="1"/>
</dbReference>
<comment type="similarity">
    <text evidence="2">Belongs to the membrane fusion protein (MFP) (TC 8.A.1) family.</text>
</comment>
<dbReference type="Gene3D" id="2.40.420.20">
    <property type="match status" value="1"/>
</dbReference>
<sequence>MRFALALCLMALPAFADQSDNTRASAARPVVSELVDMRAGLKSSFVGVVSAKAEIDLGFPLSGTIVERPVGVGDLVKKGHILAQLDPEDLDADVRTAQAGVTVVRAQLRSAQDAATRARALLGRGVDSETSLEDAQRALTAAEARFEQAQATLEQANDMRSFATMTAPQDGVITLVYEEAGASLVAGQSVLRLAGAEGREITIDLTEQDVAGLTVGTVFDASLTANADITAKATLTRIDPVAAASTRTRQVHLTLTEPPTGFRLGALVRVVPSANAQLGVSLARSAIRDFDTSPFVWVVDRTTNAVRRVPVALGTSIGSRVQITDGLKAGDEVITKGINSLEDGQIVGPRVTQ</sequence>
<accession>A0A1H2Y4F6</accession>
<protein>
    <submittedName>
        <fullName evidence="9">RND family efflux transporter, MFP subunit</fullName>
    </submittedName>
</protein>
<dbReference type="STRING" id="670155.SAMN04488001_2210"/>